<dbReference type="RefSeq" id="WP_079589892.1">
    <property type="nucleotide sequence ID" value="NZ_FUYN01000004.1"/>
</dbReference>
<keyword evidence="7 8" id="KW-0627">Porphyrin biosynthesis</keyword>
<dbReference type="PROSITE" id="PS00600">
    <property type="entry name" value="AA_TRANSFER_CLASS_3"/>
    <property type="match status" value="1"/>
</dbReference>
<accession>A0A1T5C8N4</accession>
<protein>
    <recommendedName>
        <fullName evidence="8">Glutamate-1-semialdehyde 2,1-aminomutase</fullName>
        <shortName evidence="8">GSA</shortName>
        <ecNumber evidence="8">5.4.3.8</ecNumber>
    </recommendedName>
    <alternativeName>
        <fullName evidence="8">Glutamate-1-semialdehyde aminotransferase</fullName>
        <shortName evidence="8">GSA-AT</shortName>
    </alternativeName>
</protein>
<dbReference type="EC" id="5.4.3.8" evidence="8"/>
<name>A0A1T5C8N4_9FIRM</name>
<dbReference type="GO" id="GO:0006782">
    <property type="term" value="P:protoporphyrinogen IX biosynthetic process"/>
    <property type="evidence" value="ECO:0007669"/>
    <property type="project" value="UniProtKB-UniRule"/>
</dbReference>
<dbReference type="UniPathway" id="UPA00251">
    <property type="reaction ID" value="UER00317"/>
</dbReference>
<evidence type="ECO:0000256" key="4">
    <source>
        <dbReference type="ARBA" id="ARBA00008981"/>
    </source>
</evidence>
<dbReference type="Pfam" id="PF00202">
    <property type="entry name" value="Aminotran_3"/>
    <property type="match status" value="1"/>
</dbReference>
<dbReference type="PANTHER" id="PTHR43713">
    <property type="entry name" value="GLUTAMATE-1-SEMIALDEHYDE 2,1-AMINOMUTASE"/>
    <property type="match status" value="1"/>
</dbReference>
<dbReference type="GO" id="GO:0042286">
    <property type="term" value="F:glutamate-1-semialdehyde 2,1-aminomutase activity"/>
    <property type="evidence" value="ECO:0007669"/>
    <property type="project" value="UniProtKB-UniRule"/>
</dbReference>
<comment type="catalytic activity">
    <reaction evidence="1 8">
        <text>(S)-4-amino-5-oxopentanoate = 5-aminolevulinate</text>
        <dbReference type="Rhea" id="RHEA:14265"/>
        <dbReference type="ChEBI" id="CHEBI:57501"/>
        <dbReference type="ChEBI" id="CHEBI:356416"/>
        <dbReference type="EC" id="5.4.3.8"/>
    </reaction>
</comment>
<proteinExistence type="inferred from homology"/>
<dbReference type="Gene3D" id="3.40.640.10">
    <property type="entry name" value="Type I PLP-dependent aspartate aminotransferase-like (Major domain)"/>
    <property type="match status" value="1"/>
</dbReference>
<gene>
    <name evidence="8" type="primary">hemL</name>
    <name evidence="9" type="ORF">SAMN02745120_2096</name>
</gene>
<dbReference type="SUPFAM" id="SSF53383">
    <property type="entry name" value="PLP-dependent transferases"/>
    <property type="match status" value="1"/>
</dbReference>
<dbReference type="Gene3D" id="3.90.1150.10">
    <property type="entry name" value="Aspartate Aminotransferase, domain 1"/>
    <property type="match status" value="1"/>
</dbReference>
<dbReference type="GO" id="GO:0005737">
    <property type="term" value="C:cytoplasm"/>
    <property type="evidence" value="ECO:0007669"/>
    <property type="project" value="UniProtKB-SubCell"/>
</dbReference>
<dbReference type="OrthoDB" id="9807885at2"/>
<keyword evidence="10" id="KW-1185">Reference proteome</keyword>
<organism evidence="9 10">
    <name type="scientific">Acetoanaerobium noterae</name>
    <dbReference type="NCBI Taxonomy" id="745369"/>
    <lineage>
        <taxon>Bacteria</taxon>
        <taxon>Bacillati</taxon>
        <taxon>Bacillota</taxon>
        <taxon>Clostridia</taxon>
        <taxon>Peptostreptococcales</taxon>
        <taxon>Filifactoraceae</taxon>
        <taxon>Acetoanaerobium</taxon>
    </lineage>
</organism>
<keyword evidence="5 8" id="KW-0663">Pyridoxal phosphate</keyword>
<sequence>MNRDKSNALYDKAKNYIPGGVNSPVRAFGSVDKAPIFVDRADGAYIYDIDGNKYLDYISSWGPLIFGHNDPEMIETFKSSLEKGITYGVPSYIEVDMAQEIVKAYPACEMVRMVNSGTEATMSAIRTARGYTRKDKLIKFEGCYHGHSDCLLVKSGSGTLTFNAPTSLGVPEDVIKDTIVCTFNDIESVKSAINQNKDQIAAIIIEGVPGNMGVVPPCPDFLKQLRKLTKDEGILLILDEVITGFRIAYGGVSEVYGIEPDMVCFGKIIGGGLPVGAYGGKREIMQVVSPLGGVYQAGTLSGNPLAMHMGLKTLQRLRENPSIYSELEAKAIKLEQGFKKNLSDLGLNYTITRVKSMISFFFAEGEIANYQDVQKSDTDKYGEFFRFMLNKGILLPPAQFEGLFVNTAITDEELEYTIICHKEALKAIHNI</sequence>
<evidence type="ECO:0000256" key="3">
    <source>
        <dbReference type="ARBA" id="ARBA00004819"/>
    </source>
</evidence>
<evidence type="ECO:0000256" key="7">
    <source>
        <dbReference type="ARBA" id="ARBA00023244"/>
    </source>
</evidence>
<comment type="similarity">
    <text evidence="4 8">Belongs to the class-III pyridoxal-phosphate-dependent aminotransferase family. HemL subfamily.</text>
</comment>
<evidence type="ECO:0000256" key="2">
    <source>
        <dbReference type="ARBA" id="ARBA00001933"/>
    </source>
</evidence>
<comment type="cofactor">
    <cofactor evidence="2 8">
        <name>pyridoxal 5'-phosphate</name>
        <dbReference type="ChEBI" id="CHEBI:597326"/>
    </cofactor>
</comment>
<dbReference type="PANTHER" id="PTHR43713:SF3">
    <property type="entry name" value="GLUTAMATE-1-SEMIALDEHYDE 2,1-AMINOMUTASE 1, CHLOROPLASTIC-RELATED"/>
    <property type="match status" value="1"/>
</dbReference>
<dbReference type="NCBIfam" id="TIGR00713">
    <property type="entry name" value="hemL"/>
    <property type="match status" value="1"/>
</dbReference>
<comment type="subcellular location">
    <subcellularLocation>
        <location evidence="8">Cytoplasm</location>
    </subcellularLocation>
</comment>
<evidence type="ECO:0000256" key="1">
    <source>
        <dbReference type="ARBA" id="ARBA00001579"/>
    </source>
</evidence>
<evidence type="ECO:0000256" key="6">
    <source>
        <dbReference type="ARBA" id="ARBA00023235"/>
    </source>
</evidence>
<comment type="pathway">
    <text evidence="3">Porphyrin-containing compound metabolism; protoporphyrin-IX biosynthesis; 5-aminolevulinate from L-glutamyl-tRNA(Glu): step 2/2.</text>
</comment>
<dbReference type="InterPro" id="IPR015424">
    <property type="entry name" value="PyrdxlP-dep_Trfase"/>
</dbReference>
<evidence type="ECO:0000256" key="8">
    <source>
        <dbReference type="HAMAP-Rule" id="MF_00375"/>
    </source>
</evidence>
<dbReference type="InterPro" id="IPR015421">
    <property type="entry name" value="PyrdxlP-dep_Trfase_major"/>
</dbReference>
<evidence type="ECO:0000256" key="5">
    <source>
        <dbReference type="ARBA" id="ARBA00022898"/>
    </source>
</evidence>
<dbReference type="GO" id="GO:0008483">
    <property type="term" value="F:transaminase activity"/>
    <property type="evidence" value="ECO:0007669"/>
    <property type="project" value="InterPro"/>
</dbReference>
<evidence type="ECO:0000313" key="10">
    <source>
        <dbReference type="Proteomes" id="UP000243406"/>
    </source>
</evidence>
<dbReference type="Proteomes" id="UP000243406">
    <property type="component" value="Unassembled WGS sequence"/>
</dbReference>
<feature type="modified residue" description="N6-(pyridoxal phosphate)lysine" evidence="8">
    <location>
        <position position="267"/>
    </location>
</feature>
<dbReference type="NCBIfam" id="NF000818">
    <property type="entry name" value="PRK00062.1"/>
    <property type="match status" value="1"/>
</dbReference>
<dbReference type="FunFam" id="3.40.640.10:FF:000021">
    <property type="entry name" value="Glutamate-1-semialdehyde 2,1-aminomutase"/>
    <property type="match status" value="1"/>
</dbReference>
<dbReference type="EMBL" id="FUYN01000004">
    <property type="protein sequence ID" value="SKB55736.1"/>
    <property type="molecule type" value="Genomic_DNA"/>
</dbReference>
<dbReference type="GO" id="GO:0030170">
    <property type="term" value="F:pyridoxal phosphate binding"/>
    <property type="evidence" value="ECO:0007669"/>
    <property type="project" value="InterPro"/>
</dbReference>
<dbReference type="InterPro" id="IPR004639">
    <property type="entry name" value="4pyrrol_synth_GluAld_NH2Trfase"/>
</dbReference>
<reference evidence="10" key="1">
    <citation type="submission" date="2017-02" db="EMBL/GenBank/DDBJ databases">
        <authorList>
            <person name="Varghese N."/>
            <person name="Submissions S."/>
        </authorList>
    </citation>
    <scope>NUCLEOTIDE SEQUENCE [LARGE SCALE GENOMIC DNA]</scope>
    <source>
        <strain evidence="10">ATCC 35199</strain>
    </source>
</reference>
<comment type="subunit">
    <text evidence="8">Homodimer.</text>
</comment>
<dbReference type="AlphaFoldDB" id="A0A1T5C8N4"/>
<keyword evidence="6 8" id="KW-0413">Isomerase</keyword>
<evidence type="ECO:0000313" key="9">
    <source>
        <dbReference type="EMBL" id="SKB55736.1"/>
    </source>
</evidence>
<dbReference type="CDD" id="cd00610">
    <property type="entry name" value="OAT_like"/>
    <property type="match status" value="1"/>
</dbReference>
<dbReference type="InterPro" id="IPR049704">
    <property type="entry name" value="Aminotrans_3_PPA_site"/>
</dbReference>
<dbReference type="HAMAP" id="MF_00375">
    <property type="entry name" value="HemL_aminotrans_3"/>
    <property type="match status" value="1"/>
</dbReference>
<dbReference type="InterPro" id="IPR005814">
    <property type="entry name" value="Aminotrans_3"/>
</dbReference>
<keyword evidence="8" id="KW-0963">Cytoplasm</keyword>
<dbReference type="InterPro" id="IPR015422">
    <property type="entry name" value="PyrdxlP-dep_Trfase_small"/>
</dbReference>